<gene>
    <name evidence="3" type="ORF">CJ199_04510</name>
</gene>
<dbReference type="Pfam" id="PF01464">
    <property type="entry name" value="SLT"/>
    <property type="match status" value="1"/>
</dbReference>
<evidence type="ECO:0000256" key="1">
    <source>
        <dbReference type="SAM" id="MobiDB-lite"/>
    </source>
</evidence>
<dbReference type="InterPro" id="IPR018392">
    <property type="entry name" value="LysM"/>
</dbReference>
<dbReference type="GO" id="GO:0008932">
    <property type="term" value="F:lytic endotransglycosylase activity"/>
    <property type="evidence" value="ECO:0007669"/>
    <property type="project" value="TreeGrafter"/>
</dbReference>
<dbReference type="SMART" id="SM00257">
    <property type="entry name" value="LysM"/>
    <property type="match status" value="2"/>
</dbReference>
<dbReference type="CDD" id="cd00254">
    <property type="entry name" value="LT-like"/>
    <property type="match status" value="1"/>
</dbReference>
<evidence type="ECO:0000313" key="3">
    <source>
        <dbReference type="EMBL" id="PMD06621.1"/>
    </source>
</evidence>
<dbReference type="RefSeq" id="WP_102238263.1">
    <property type="nucleotide sequence ID" value="NZ_PNHK01000001.1"/>
</dbReference>
<dbReference type="EMBL" id="PNHK01000001">
    <property type="protein sequence ID" value="PMD06621.1"/>
    <property type="molecule type" value="Genomic_DNA"/>
</dbReference>
<dbReference type="CDD" id="cd00118">
    <property type="entry name" value="LysM"/>
    <property type="match status" value="2"/>
</dbReference>
<sequence length="366" mass="39239">MTNFRTSRQRPPRTHPGADALEVEALLQREHEQPRTLPERYEERPLIDDAPGFTSGTLTEAVPVTHGGRTYRVKSSDTVLSIAKKHGVSIPALVELNNLTGGAVRPGQILSLPEKNVAPPPASHRVCPGDSLESIALKYSTTVGALMRANAMTSQHIVVGELLMLQGSGATSGRTRPAVDQRLPKLPTHHGDEPYPEHVVEAARFNKWVLSTRPAPRRDWVYKTLTRLASEIGVSPHLGLAIATQESGLNHRTVSPVNAIGIMQVTPRAGMWASSLAGRHLNITDPADNIVAGLVILRSLIRSTESVPAAIAAYYQGAASIEAHGLAPDTRAFVRAVQVLADRFATTGSTQSPGNHLGDSSTDGKQ</sequence>
<dbReference type="InterPro" id="IPR008258">
    <property type="entry name" value="Transglycosylase_SLT_dom_1"/>
</dbReference>
<organism evidence="3 4">
    <name type="scientific">Brevibacterium paucivorans</name>
    <dbReference type="NCBI Taxonomy" id="170994"/>
    <lineage>
        <taxon>Bacteria</taxon>
        <taxon>Bacillati</taxon>
        <taxon>Actinomycetota</taxon>
        <taxon>Actinomycetes</taxon>
        <taxon>Micrococcales</taxon>
        <taxon>Brevibacteriaceae</taxon>
        <taxon>Brevibacterium</taxon>
    </lineage>
</organism>
<feature type="domain" description="LysM" evidence="2">
    <location>
        <begin position="69"/>
        <end position="112"/>
    </location>
</feature>
<dbReference type="OrthoDB" id="5244690at2"/>
<dbReference type="Proteomes" id="UP000235598">
    <property type="component" value="Unassembled WGS sequence"/>
</dbReference>
<dbReference type="InterPro" id="IPR023346">
    <property type="entry name" value="Lysozyme-like_dom_sf"/>
</dbReference>
<dbReference type="InterPro" id="IPR036779">
    <property type="entry name" value="LysM_dom_sf"/>
</dbReference>
<dbReference type="PANTHER" id="PTHR33734:SF22">
    <property type="entry name" value="MEMBRANE-BOUND LYTIC MUREIN TRANSGLYCOSYLASE D"/>
    <property type="match status" value="1"/>
</dbReference>
<comment type="caution">
    <text evidence="3">The sequence shown here is derived from an EMBL/GenBank/DDBJ whole genome shotgun (WGS) entry which is preliminary data.</text>
</comment>
<dbReference type="PANTHER" id="PTHR33734">
    <property type="entry name" value="LYSM DOMAIN-CONTAINING GPI-ANCHORED PROTEIN 2"/>
    <property type="match status" value="1"/>
</dbReference>
<dbReference type="AlphaFoldDB" id="A0A2N6VR63"/>
<name>A0A2N6VR63_9MICO</name>
<evidence type="ECO:0000259" key="2">
    <source>
        <dbReference type="PROSITE" id="PS51782"/>
    </source>
</evidence>
<protein>
    <submittedName>
        <fullName evidence="3">Peptidoglycan-binding protein</fullName>
    </submittedName>
</protein>
<dbReference type="Gene3D" id="1.10.530.10">
    <property type="match status" value="1"/>
</dbReference>
<dbReference type="PROSITE" id="PS51782">
    <property type="entry name" value="LYSM"/>
    <property type="match status" value="2"/>
</dbReference>
<feature type="region of interest" description="Disordered" evidence="1">
    <location>
        <begin position="347"/>
        <end position="366"/>
    </location>
</feature>
<evidence type="ECO:0000313" key="4">
    <source>
        <dbReference type="Proteomes" id="UP000235598"/>
    </source>
</evidence>
<dbReference type="Gene3D" id="3.10.350.10">
    <property type="entry name" value="LysM domain"/>
    <property type="match status" value="2"/>
</dbReference>
<accession>A0A2N6VR63</accession>
<reference evidence="3 4" key="1">
    <citation type="submission" date="2017-09" db="EMBL/GenBank/DDBJ databases">
        <title>Bacterial strain isolated from the female urinary microbiota.</title>
        <authorList>
            <person name="Thomas-White K."/>
            <person name="Kumar N."/>
            <person name="Forster S."/>
            <person name="Putonti C."/>
            <person name="Lawley T."/>
            <person name="Wolfe A.J."/>
        </authorList>
    </citation>
    <scope>NUCLEOTIDE SEQUENCE [LARGE SCALE GENOMIC DNA]</scope>
    <source>
        <strain evidence="3 4">UMB1301</strain>
    </source>
</reference>
<feature type="domain" description="LysM" evidence="2">
    <location>
        <begin position="122"/>
        <end position="165"/>
    </location>
</feature>
<dbReference type="Pfam" id="PF01476">
    <property type="entry name" value="LysM"/>
    <property type="match status" value="2"/>
</dbReference>
<dbReference type="SUPFAM" id="SSF54106">
    <property type="entry name" value="LysM domain"/>
    <property type="match status" value="2"/>
</dbReference>
<dbReference type="SUPFAM" id="SSF53955">
    <property type="entry name" value="Lysozyme-like"/>
    <property type="match status" value="1"/>
</dbReference>
<proteinExistence type="predicted"/>